<dbReference type="Proteomes" id="UP001164929">
    <property type="component" value="Chromosome 13"/>
</dbReference>
<protein>
    <submittedName>
        <fullName evidence="1">Uncharacterized protein</fullName>
    </submittedName>
</protein>
<dbReference type="AlphaFoldDB" id="A0AAD6LYI0"/>
<reference evidence="1" key="1">
    <citation type="journal article" date="2023" name="Mol. Ecol. Resour.">
        <title>Chromosome-level genome assembly of a triploid poplar Populus alba 'Berolinensis'.</title>
        <authorList>
            <person name="Chen S."/>
            <person name="Yu Y."/>
            <person name="Wang X."/>
            <person name="Wang S."/>
            <person name="Zhang T."/>
            <person name="Zhou Y."/>
            <person name="He R."/>
            <person name="Meng N."/>
            <person name="Wang Y."/>
            <person name="Liu W."/>
            <person name="Liu Z."/>
            <person name="Liu J."/>
            <person name="Guo Q."/>
            <person name="Huang H."/>
            <person name="Sederoff R.R."/>
            <person name="Wang G."/>
            <person name="Qu G."/>
            <person name="Chen S."/>
        </authorList>
    </citation>
    <scope>NUCLEOTIDE SEQUENCE</scope>
    <source>
        <strain evidence="1">SC-2020</strain>
    </source>
</reference>
<accession>A0AAD6LYI0</accession>
<gene>
    <name evidence="1" type="ORF">NC653_031001</name>
</gene>
<name>A0AAD6LYI0_9ROSI</name>
<keyword evidence="2" id="KW-1185">Reference proteome</keyword>
<evidence type="ECO:0000313" key="1">
    <source>
        <dbReference type="EMBL" id="KAJ6975029.1"/>
    </source>
</evidence>
<organism evidence="1 2">
    <name type="scientific">Populus alba x Populus x berolinensis</name>
    <dbReference type="NCBI Taxonomy" id="444605"/>
    <lineage>
        <taxon>Eukaryota</taxon>
        <taxon>Viridiplantae</taxon>
        <taxon>Streptophyta</taxon>
        <taxon>Embryophyta</taxon>
        <taxon>Tracheophyta</taxon>
        <taxon>Spermatophyta</taxon>
        <taxon>Magnoliopsida</taxon>
        <taxon>eudicotyledons</taxon>
        <taxon>Gunneridae</taxon>
        <taxon>Pentapetalae</taxon>
        <taxon>rosids</taxon>
        <taxon>fabids</taxon>
        <taxon>Malpighiales</taxon>
        <taxon>Salicaceae</taxon>
        <taxon>Saliceae</taxon>
        <taxon>Populus</taxon>
    </lineage>
</organism>
<proteinExistence type="predicted"/>
<evidence type="ECO:0000313" key="2">
    <source>
        <dbReference type="Proteomes" id="UP001164929"/>
    </source>
</evidence>
<sequence>MIRERVCNQTGHEVVLKGGDGHCPEPGLAQSTESRPIFCLFQLALEKIKSKTNYVLWLF</sequence>
<comment type="caution">
    <text evidence="1">The sequence shown here is derived from an EMBL/GenBank/DDBJ whole genome shotgun (WGS) entry which is preliminary data.</text>
</comment>
<dbReference type="EMBL" id="JAQIZT010000013">
    <property type="protein sequence ID" value="KAJ6975029.1"/>
    <property type="molecule type" value="Genomic_DNA"/>
</dbReference>